<dbReference type="AlphaFoldDB" id="W9CEH1"/>
<proteinExistence type="predicted"/>
<dbReference type="GO" id="GO:0030638">
    <property type="term" value="P:polyketide metabolic process"/>
    <property type="evidence" value="ECO:0007669"/>
    <property type="project" value="InterPro"/>
</dbReference>
<dbReference type="PANTHER" id="PTHR38436:SF3">
    <property type="entry name" value="CARBOXYMETHYLENEBUTENOLIDASE-RELATED"/>
    <property type="match status" value="1"/>
</dbReference>
<dbReference type="STRING" id="1432307.W9CEH1"/>
<organism evidence="1 2">
    <name type="scientific">Sclerotinia borealis (strain F-4128)</name>
    <dbReference type="NCBI Taxonomy" id="1432307"/>
    <lineage>
        <taxon>Eukaryota</taxon>
        <taxon>Fungi</taxon>
        <taxon>Dikarya</taxon>
        <taxon>Ascomycota</taxon>
        <taxon>Pezizomycotina</taxon>
        <taxon>Leotiomycetes</taxon>
        <taxon>Helotiales</taxon>
        <taxon>Sclerotiniaceae</taxon>
        <taxon>Sclerotinia</taxon>
    </lineage>
</organism>
<protein>
    <recommendedName>
        <fullName evidence="3">Carboxymethylenebutenolidase</fullName>
    </recommendedName>
</protein>
<evidence type="ECO:0008006" key="3">
    <source>
        <dbReference type="Google" id="ProtNLM"/>
    </source>
</evidence>
<gene>
    <name evidence="1" type="ORF">SBOR_4462</name>
</gene>
<dbReference type="HOGENOM" id="CLU_032662_0_0_1"/>
<dbReference type="InterPro" id="IPR009959">
    <property type="entry name" value="Cyclase_SnoaL-like"/>
</dbReference>
<comment type="caution">
    <text evidence="1">The sequence shown here is derived from an EMBL/GenBank/DDBJ whole genome shotgun (WGS) entry which is preliminary data.</text>
</comment>
<dbReference type="Gene3D" id="3.10.450.50">
    <property type="match status" value="1"/>
</dbReference>
<keyword evidence="2" id="KW-1185">Reference proteome</keyword>
<name>W9CEH1_SCLBF</name>
<evidence type="ECO:0000313" key="2">
    <source>
        <dbReference type="Proteomes" id="UP000019487"/>
    </source>
</evidence>
<evidence type="ECO:0000313" key="1">
    <source>
        <dbReference type="EMBL" id="ESZ95162.1"/>
    </source>
</evidence>
<dbReference type="Proteomes" id="UP000019487">
    <property type="component" value="Unassembled WGS sequence"/>
</dbReference>
<dbReference type="PANTHER" id="PTHR38436">
    <property type="entry name" value="POLYKETIDE CYCLASE SNOAL-LIKE DOMAIN"/>
    <property type="match status" value="1"/>
</dbReference>
<sequence length="459" mass="51174">MLEKRNGGFGGVMDFSGIQSEARPVTDTDTAGVCRGDSDKMNNSIENLTSRTFCLGDQTVIQKPLSRRGRGPGLLILVSESYAVRTDRKTLDPEPCQKWAEEGFVVVNVTIPDHELGAGETDLRPYLDSGVQALKSSPECTDPDKLGLIFYAENLDQSVHTDIVIKWIHQGIFLVATIFTDDTKKLIETLTHASMPPFMIHSSKSLHDPSLRADDVAHVYEATKSANFILPSHDYYDPGAASVAHTRSLGFIKKHLGGPIFDLEAIWDEHTLYEFGERDVGKTMSTMVDQPYVNHIPTMTGGIGRGPLTEFYSDHFVFSNPEDTKLELVSRTVGVDRVVDEFIFSFTHNRVIDWILPGVPPTNKHARIPFTSVVNVRGDRLYHEHIAWDQATALRQLGLLPEYLPFPYPLPDGRLPAEGKRFEYRVPTAGVETAQKLVDESSVVSNELFGFDIREVDDV</sequence>
<reference evidence="1 2" key="1">
    <citation type="journal article" date="2014" name="Genome Announc.">
        <title>Draft genome sequence of Sclerotinia borealis, a psychrophilic plant pathogenic fungus.</title>
        <authorList>
            <person name="Mardanov A.V."/>
            <person name="Beletsky A.V."/>
            <person name="Kadnikov V.V."/>
            <person name="Ignatov A.N."/>
            <person name="Ravin N.V."/>
        </authorList>
    </citation>
    <scope>NUCLEOTIDE SEQUENCE [LARGE SCALE GENOMIC DNA]</scope>
    <source>
        <strain evidence="2">F-4157</strain>
    </source>
</reference>
<dbReference type="EMBL" id="AYSA01000205">
    <property type="protein sequence ID" value="ESZ95162.1"/>
    <property type="molecule type" value="Genomic_DNA"/>
</dbReference>
<dbReference type="OrthoDB" id="5440at2759"/>
<dbReference type="SUPFAM" id="SSF54427">
    <property type="entry name" value="NTF2-like"/>
    <property type="match status" value="1"/>
</dbReference>
<dbReference type="InterPro" id="IPR032710">
    <property type="entry name" value="NTF2-like_dom_sf"/>
</dbReference>
<accession>W9CEH1</accession>